<dbReference type="Proteomes" id="UP000644010">
    <property type="component" value="Unassembled WGS sequence"/>
</dbReference>
<evidence type="ECO:0000313" key="4">
    <source>
        <dbReference type="Proteomes" id="UP000644010"/>
    </source>
</evidence>
<dbReference type="Pfam" id="PF14848">
    <property type="entry name" value="HU-DNA_bdg"/>
    <property type="match status" value="1"/>
</dbReference>
<dbReference type="EMBL" id="JACOOI010000005">
    <property type="protein sequence ID" value="MBC5642476.1"/>
    <property type="molecule type" value="Genomic_DNA"/>
</dbReference>
<gene>
    <name evidence="3" type="ORF">H8S77_06210</name>
</gene>
<dbReference type="CDD" id="cd12843">
    <property type="entry name" value="Bvu_2165_C_like"/>
    <property type="match status" value="1"/>
</dbReference>
<proteinExistence type="predicted"/>
<dbReference type="InterPro" id="IPR049893">
    <property type="entry name" value="Bvu_2165-like_IHF-HU-DNA_bdg"/>
</dbReference>
<name>A0ABR7DYA9_9BACT</name>
<keyword evidence="4" id="KW-1185">Reference proteome</keyword>
<feature type="domain" description="DUF4469" evidence="1">
    <location>
        <begin position="131"/>
        <end position="229"/>
    </location>
</feature>
<reference evidence="3 4" key="1">
    <citation type="submission" date="2020-08" db="EMBL/GenBank/DDBJ databases">
        <title>Genome public.</title>
        <authorList>
            <person name="Liu C."/>
            <person name="Sun Q."/>
        </authorList>
    </citation>
    <scope>NUCLEOTIDE SEQUENCE [LARGE SCALE GENOMIC DNA]</scope>
    <source>
        <strain evidence="3 4">BX2</strain>
    </source>
</reference>
<comment type="caution">
    <text evidence="3">The sequence shown here is derived from an EMBL/GenBank/DDBJ whole genome shotgun (WGS) entry which is preliminary data.</text>
</comment>
<sequence>MQNTLKGWLANNTVTTDNKDDKILLLESSGNIGLEQIYNEMKEEDTGLRMETIVHVVTLFLRVVMRLILNGYSVNTGLFRAVAQFVGVIDKGQWDPKTNSVYVSFIQEKLLREAIAKTKVEILGTKANVMYILEVEDRKTGLKDGTATPGRNFFVRGSHLKVVGSNESVGVTLTDSKGVVRKLEDDEVSINKPSELTLLLPADLADDTYTLTVCTQYSQSAQLLKEPRSVSTTIVVGNSGGGGDRPEIE</sequence>
<dbReference type="Gene3D" id="2.70.50.70">
    <property type="match status" value="2"/>
</dbReference>
<dbReference type="RefSeq" id="WP_186958727.1">
    <property type="nucleotide sequence ID" value="NZ_JACOOI010000005.1"/>
</dbReference>
<dbReference type="CDD" id="cd13833">
    <property type="entry name" value="HU_IHF_like"/>
    <property type="match status" value="1"/>
</dbReference>
<accession>A0ABR7DYA9</accession>
<protein>
    <submittedName>
        <fullName evidence="3">DUF4469 domain-containing protein</fullName>
    </submittedName>
</protein>
<dbReference type="Pfam" id="PF14734">
    <property type="entry name" value="DUF4469"/>
    <property type="match status" value="1"/>
</dbReference>
<dbReference type="InterPro" id="IPR027824">
    <property type="entry name" value="DUF4469"/>
</dbReference>
<evidence type="ECO:0000313" key="3">
    <source>
        <dbReference type="EMBL" id="MBC5642476.1"/>
    </source>
</evidence>
<feature type="domain" description="Bvu-2165-like IHF-HU-like DNA-binding" evidence="2">
    <location>
        <begin position="5"/>
        <end position="124"/>
    </location>
</feature>
<evidence type="ECO:0000259" key="2">
    <source>
        <dbReference type="Pfam" id="PF14848"/>
    </source>
</evidence>
<organism evidence="3 4">
    <name type="scientific">Parabacteroides segnis</name>
    <dbReference type="NCBI Taxonomy" id="2763058"/>
    <lineage>
        <taxon>Bacteria</taxon>
        <taxon>Pseudomonadati</taxon>
        <taxon>Bacteroidota</taxon>
        <taxon>Bacteroidia</taxon>
        <taxon>Bacteroidales</taxon>
        <taxon>Tannerellaceae</taxon>
        <taxon>Parabacteroides</taxon>
    </lineage>
</organism>
<evidence type="ECO:0000259" key="1">
    <source>
        <dbReference type="Pfam" id="PF14734"/>
    </source>
</evidence>